<evidence type="ECO:0000313" key="44">
    <source>
        <dbReference type="EMBL" id="EDO39376.1"/>
    </source>
</evidence>
<evidence type="ECO:0000256" key="24">
    <source>
        <dbReference type="ARBA" id="ARBA00030031"/>
    </source>
</evidence>
<keyword evidence="22" id="KW-0753">Steroid metabolism</keyword>
<dbReference type="GO" id="GO:0008203">
    <property type="term" value="P:cholesterol metabolic process"/>
    <property type="evidence" value="ECO:0007669"/>
    <property type="project" value="UniProtKB-KW"/>
</dbReference>
<evidence type="ECO:0000256" key="9">
    <source>
        <dbReference type="ARBA" id="ARBA00010515"/>
    </source>
</evidence>
<protein>
    <recommendedName>
        <fullName evidence="12">Hormone-sensitive lipase</fullName>
        <ecNumber evidence="11">3.1.1.23</ecNumber>
        <ecNumber evidence="10">3.1.1.79</ecNumber>
    </recommendedName>
    <alternativeName>
        <fullName evidence="25">Monoacylglycerol lipase LIPE</fullName>
    </alternativeName>
    <alternativeName>
        <fullName evidence="24">Retinyl ester hydrolase</fullName>
    </alternativeName>
</protein>
<evidence type="ECO:0000256" key="40">
    <source>
        <dbReference type="ARBA" id="ARBA00049519"/>
    </source>
</evidence>
<comment type="catalytic activity">
    <reaction evidence="36">
        <text>2,3-di-(9Z)-octadecenoyl-sn-glycerol + H2O = 2-(9Z-octadecenoyl)-glycerol + (9Z)-octadecenoate + H(+)</text>
        <dbReference type="Rhea" id="RHEA:38383"/>
        <dbReference type="ChEBI" id="CHEBI:15377"/>
        <dbReference type="ChEBI" id="CHEBI:15378"/>
        <dbReference type="ChEBI" id="CHEBI:30823"/>
        <dbReference type="ChEBI" id="CHEBI:73990"/>
        <dbReference type="ChEBI" id="CHEBI:75824"/>
    </reaction>
    <physiologicalReaction direction="left-to-right" evidence="36">
        <dbReference type="Rhea" id="RHEA:38384"/>
    </physiologicalReaction>
</comment>
<comment type="catalytic activity">
    <reaction evidence="27">
        <text>1-(9Z-octadecenoyl)-glycerol + H2O = glycerol + (9Z)-octadecenoate + H(+)</text>
        <dbReference type="Rhea" id="RHEA:38487"/>
        <dbReference type="ChEBI" id="CHEBI:15377"/>
        <dbReference type="ChEBI" id="CHEBI:15378"/>
        <dbReference type="ChEBI" id="CHEBI:17754"/>
        <dbReference type="ChEBI" id="CHEBI:30823"/>
        <dbReference type="ChEBI" id="CHEBI:75342"/>
    </reaction>
    <physiologicalReaction direction="left-to-right" evidence="27">
        <dbReference type="Rhea" id="RHEA:38488"/>
    </physiologicalReaction>
</comment>
<dbReference type="HOGENOM" id="CLU_010288_1_0_1"/>
<evidence type="ECO:0000256" key="11">
    <source>
        <dbReference type="ARBA" id="ARBA00013254"/>
    </source>
</evidence>
<evidence type="ECO:0000256" key="29">
    <source>
        <dbReference type="ARBA" id="ARBA00047476"/>
    </source>
</evidence>
<keyword evidence="16" id="KW-0551">Lipid droplet</keyword>
<dbReference type="GO" id="GO:0005811">
    <property type="term" value="C:lipid droplet"/>
    <property type="evidence" value="ECO:0007669"/>
    <property type="project" value="UniProtKB-SubCell"/>
</dbReference>
<feature type="domain" description="Alpha/beta hydrolase fold-3" evidence="43">
    <location>
        <begin position="625"/>
        <end position="687"/>
    </location>
</feature>
<dbReference type="GO" id="GO:0005901">
    <property type="term" value="C:caveola"/>
    <property type="evidence" value="ECO:0007669"/>
    <property type="project" value="UniProtKB-SubCell"/>
</dbReference>
<evidence type="ECO:0000256" key="4">
    <source>
        <dbReference type="ARBA" id="ARBA00004345"/>
    </source>
</evidence>
<comment type="catalytic activity">
    <reaction evidence="39">
        <text>2-(9Z-octadecenoyl)-glycerol + H2O = glycerol + (9Z)-octadecenoate + H(+)</text>
        <dbReference type="Rhea" id="RHEA:38491"/>
        <dbReference type="ChEBI" id="CHEBI:15377"/>
        <dbReference type="ChEBI" id="CHEBI:15378"/>
        <dbReference type="ChEBI" id="CHEBI:17754"/>
        <dbReference type="ChEBI" id="CHEBI:30823"/>
        <dbReference type="ChEBI" id="CHEBI:73990"/>
    </reaction>
    <physiologicalReaction direction="left-to-right" evidence="39">
        <dbReference type="Rhea" id="RHEA:38492"/>
    </physiologicalReaction>
</comment>
<dbReference type="PhylomeDB" id="A7SAD0"/>
<name>A7SAD0_NEMVE</name>
<dbReference type="GO" id="GO:0005829">
    <property type="term" value="C:cytosol"/>
    <property type="evidence" value="ECO:0000318"/>
    <property type="project" value="GO_Central"/>
</dbReference>
<comment type="catalytic activity">
    <reaction evidence="34">
        <text>1,2-di-(9Z-octadecenoyl)-glycerol + H2O = (9Z-octadecenoyl)-glycerol + (9Z)-octadecenoate + H(+)</text>
        <dbReference type="Rhea" id="RHEA:38455"/>
        <dbReference type="ChEBI" id="CHEBI:15377"/>
        <dbReference type="ChEBI" id="CHEBI:15378"/>
        <dbReference type="ChEBI" id="CHEBI:30823"/>
        <dbReference type="ChEBI" id="CHEBI:52323"/>
        <dbReference type="ChEBI" id="CHEBI:75937"/>
    </reaction>
    <physiologicalReaction direction="left-to-right" evidence="34">
        <dbReference type="Rhea" id="RHEA:38456"/>
    </physiologicalReaction>
</comment>
<comment type="subcellular location">
    <subcellularLocation>
        <location evidence="3">Cell membrane</location>
    </subcellularLocation>
    <subcellularLocation>
        <location evidence="6">Cytoplasm</location>
        <location evidence="6">Cytosol</location>
    </subcellularLocation>
    <subcellularLocation>
        <location evidence="5">Lipid droplet</location>
    </subcellularLocation>
    <subcellularLocation>
        <location evidence="4">Membrane</location>
        <location evidence="4">Caveola</location>
    </subcellularLocation>
</comment>
<evidence type="ECO:0000256" key="17">
    <source>
        <dbReference type="ARBA" id="ARBA00022801"/>
    </source>
</evidence>
<comment type="catalytic activity">
    <reaction evidence="32">
        <text>1,2,3-tri-(9Z-octadecenoyl)-glycerol + H2O = di-(9Z)-octadecenoylglycerol + (9Z)-octadecenoate + H(+)</text>
        <dbReference type="Rhea" id="RHEA:38575"/>
        <dbReference type="ChEBI" id="CHEBI:15377"/>
        <dbReference type="ChEBI" id="CHEBI:15378"/>
        <dbReference type="ChEBI" id="CHEBI:30823"/>
        <dbReference type="ChEBI" id="CHEBI:53753"/>
        <dbReference type="ChEBI" id="CHEBI:75945"/>
    </reaction>
    <physiologicalReaction direction="left-to-right" evidence="32">
        <dbReference type="Rhea" id="RHEA:38576"/>
    </physiologicalReaction>
</comment>
<evidence type="ECO:0000256" key="16">
    <source>
        <dbReference type="ARBA" id="ARBA00022677"/>
    </source>
</evidence>
<evidence type="ECO:0000256" key="10">
    <source>
        <dbReference type="ARBA" id="ARBA00013088"/>
    </source>
</evidence>
<evidence type="ECO:0000256" key="13">
    <source>
        <dbReference type="ARBA" id="ARBA00022475"/>
    </source>
</evidence>
<comment type="catalytic activity">
    <reaction evidence="1">
        <text>a triacylglycerol + H2O = a diacylglycerol + a fatty acid + H(+)</text>
        <dbReference type="Rhea" id="RHEA:12044"/>
        <dbReference type="ChEBI" id="CHEBI:15377"/>
        <dbReference type="ChEBI" id="CHEBI:15378"/>
        <dbReference type="ChEBI" id="CHEBI:17855"/>
        <dbReference type="ChEBI" id="CHEBI:18035"/>
        <dbReference type="ChEBI" id="CHEBI:28868"/>
        <dbReference type="EC" id="3.1.1.79"/>
    </reaction>
</comment>
<dbReference type="EMBL" id="DS469608">
    <property type="protein sequence ID" value="EDO39376.1"/>
    <property type="molecule type" value="Genomic_DNA"/>
</dbReference>
<organism evidence="44 45">
    <name type="scientific">Nematostella vectensis</name>
    <name type="common">Starlet sea anemone</name>
    <dbReference type="NCBI Taxonomy" id="45351"/>
    <lineage>
        <taxon>Eukaryota</taxon>
        <taxon>Metazoa</taxon>
        <taxon>Cnidaria</taxon>
        <taxon>Anthozoa</taxon>
        <taxon>Hexacorallia</taxon>
        <taxon>Actiniaria</taxon>
        <taxon>Edwardsiidae</taxon>
        <taxon>Nematostella</taxon>
    </lineage>
</organism>
<comment type="pathway">
    <text evidence="8">Lipid metabolism.</text>
</comment>
<evidence type="ECO:0000256" key="7">
    <source>
        <dbReference type="ARBA" id="ARBA00004879"/>
    </source>
</evidence>
<comment type="catalytic activity">
    <reaction evidence="35">
        <text>all-trans-retinyl hexadecanoate + H2O = all-trans-retinol + hexadecanoate + H(+)</text>
        <dbReference type="Rhea" id="RHEA:13933"/>
        <dbReference type="ChEBI" id="CHEBI:7896"/>
        <dbReference type="ChEBI" id="CHEBI:15377"/>
        <dbReference type="ChEBI" id="CHEBI:15378"/>
        <dbReference type="ChEBI" id="CHEBI:17336"/>
        <dbReference type="ChEBI" id="CHEBI:17616"/>
    </reaction>
    <physiologicalReaction direction="left-to-right" evidence="35">
        <dbReference type="Rhea" id="RHEA:13934"/>
    </physiologicalReaction>
</comment>
<feature type="region of interest" description="Disordered" evidence="41">
    <location>
        <begin position="577"/>
        <end position="622"/>
    </location>
</feature>
<comment type="subunit">
    <text evidence="26">Monomer and homodimer. Interacts with CAVIN1 in the adipocyte cytoplasm. Interacts with PLIN5.</text>
</comment>
<evidence type="ECO:0000256" key="37">
    <source>
        <dbReference type="ARBA" id="ARBA00049208"/>
    </source>
</evidence>
<dbReference type="GO" id="GO:0047372">
    <property type="term" value="F:monoacylglycerol lipase activity"/>
    <property type="evidence" value="ECO:0007669"/>
    <property type="project" value="UniProtKB-EC"/>
</dbReference>
<dbReference type="eggNOG" id="KOG4388">
    <property type="taxonomic scope" value="Eukaryota"/>
</dbReference>
<gene>
    <name evidence="44" type="ORF">NEMVEDRAFT_v1g20960</name>
</gene>
<evidence type="ECO:0000256" key="1">
    <source>
        <dbReference type="ARBA" id="ARBA00000803"/>
    </source>
</evidence>
<dbReference type="Gene3D" id="3.40.50.1820">
    <property type="entry name" value="alpha/beta hydrolase"/>
    <property type="match status" value="2"/>
</dbReference>
<comment type="catalytic activity">
    <reaction evidence="28">
        <text>1,2-di-(9Z-octadecenoyl)-glycerol + H2O = 2-(9Z-octadecenoyl)-glycerol + (9Z)-octadecenoate + H(+)</text>
        <dbReference type="Rhea" id="RHEA:38659"/>
        <dbReference type="ChEBI" id="CHEBI:15377"/>
        <dbReference type="ChEBI" id="CHEBI:15378"/>
        <dbReference type="ChEBI" id="CHEBI:30823"/>
        <dbReference type="ChEBI" id="CHEBI:52323"/>
        <dbReference type="ChEBI" id="CHEBI:73990"/>
    </reaction>
    <physiologicalReaction direction="left-to-right" evidence="28">
        <dbReference type="Rhea" id="RHEA:38660"/>
    </physiologicalReaction>
</comment>
<evidence type="ECO:0000256" key="20">
    <source>
        <dbReference type="ARBA" id="ARBA00023136"/>
    </source>
</evidence>
<dbReference type="InterPro" id="IPR002168">
    <property type="entry name" value="Lipase_GDXG_HIS_AS"/>
</dbReference>
<dbReference type="Proteomes" id="UP000001593">
    <property type="component" value="Unassembled WGS sequence"/>
</dbReference>
<evidence type="ECO:0000256" key="30">
    <source>
        <dbReference type="ARBA" id="ARBA00047653"/>
    </source>
</evidence>
<dbReference type="PANTHER" id="PTHR23025">
    <property type="entry name" value="TRIACYLGLYCEROL LIPASE"/>
    <property type="match status" value="1"/>
</dbReference>
<keyword evidence="45" id="KW-1185">Reference proteome</keyword>
<evidence type="ECO:0000256" key="26">
    <source>
        <dbReference type="ARBA" id="ARBA00046695"/>
    </source>
</evidence>
<evidence type="ECO:0000256" key="27">
    <source>
        <dbReference type="ARBA" id="ARBA00047438"/>
    </source>
</evidence>
<evidence type="ECO:0000313" key="45">
    <source>
        <dbReference type="Proteomes" id="UP000001593"/>
    </source>
</evidence>
<comment type="catalytic activity">
    <reaction evidence="29">
        <text>2-(5Z,8Z,11Z,14Z-eicosatetraenoyl)-glycerol + H2O = glycerol + (5Z,8Z,11Z,14Z)-eicosatetraenoate + H(+)</text>
        <dbReference type="Rhea" id="RHEA:26132"/>
        <dbReference type="ChEBI" id="CHEBI:15377"/>
        <dbReference type="ChEBI" id="CHEBI:15378"/>
        <dbReference type="ChEBI" id="CHEBI:17754"/>
        <dbReference type="ChEBI" id="CHEBI:32395"/>
        <dbReference type="ChEBI" id="CHEBI:52392"/>
    </reaction>
    <physiologicalReaction direction="left-to-right" evidence="29">
        <dbReference type="Rhea" id="RHEA:26133"/>
    </physiologicalReaction>
</comment>
<comment type="catalytic activity">
    <reaction evidence="2">
        <text>Hydrolyzes glycerol monoesters of long-chain fatty acids.</text>
        <dbReference type="EC" id="3.1.1.23"/>
    </reaction>
</comment>
<comment type="similarity">
    <text evidence="9">Belongs to the 'GDXG' lipolytic enzyme family.</text>
</comment>
<feature type="non-terminal residue" evidence="44">
    <location>
        <position position="703"/>
    </location>
</feature>
<keyword evidence="14" id="KW-0963">Cytoplasm</keyword>
<evidence type="ECO:0000256" key="38">
    <source>
        <dbReference type="ARBA" id="ARBA00049372"/>
    </source>
</evidence>
<dbReference type="InterPro" id="IPR010468">
    <property type="entry name" value="HSL_N"/>
</dbReference>
<evidence type="ECO:0000256" key="25">
    <source>
        <dbReference type="ARBA" id="ARBA00031112"/>
    </source>
</evidence>
<dbReference type="InterPro" id="IPR029058">
    <property type="entry name" value="AB_hydrolase_fold"/>
</dbReference>
<dbReference type="GO" id="GO:0004771">
    <property type="term" value="F:sterol ester esterase activity"/>
    <property type="evidence" value="ECO:0000318"/>
    <property type="project" value="GO_Central"/>
</dbReference>
<evidence type="ECO:0000256" key="33">
    <source>
        <dbReference type="ARBA" id="ARBA00048657"/>
    </source>
</evidence>
<accession>A7SAD0</accession>
<dbReference type="OMA" id="CKETQFA"/>
<evidence type="ECO:0000256" key="31">
    <source>
        <dbReference type="ARBA" id="ARBA00047674"/>
    </source>
</evidence>
<sequence length="703" mass="78729">LKRIVADNAEYFSKYAHKAVYKRFHESFKQILDSIGSMEELSTYLAQRVTLFDFSPEIKGNGYRSLLRITEHGIRVVTEISYYCLTHREKFYFRTHHYCLEVEAYTSLFLRVRDLLQYSKTCMAESKLGDLFPTSIDSQVMIEAEQMDRECFYGRTLGFQYMPSLRQFLHMVCVLMASFAEGFDRHKTSPIALMTASVLHTGKYTVNPEMRAKKIIKLTEKTNMDFCQAFWGITEGYGIQHFPLLVCPALKVNRVFHIPSQPFELASPDGELISIVPPCSWSGLAPTQVRLMSYEWRDGQVTMTTADKEEGSVSKLKPRAKGLILHIHGGGFVAQSSKSHEVYLRMWARDLNVPILSVDYSLAPDNPFPRALEECFFAYAWALKNPDKLGTTLEYVCVAGDSAGGNLSVALCMRAAEYGIRRPDSVLAAYAPFNVQYIPSPSRLLSLMDPLLPTGILEACLKAYAGLGKSPFEECIKTPFVPLIERKVTAPVDIHANNVKADSFLDRLRSRVRSPEENPSVESPTVANGDCGEHGSLLLANVTPHDSGHIGVQYRRGSDDCIVVNVVESPTGEDIVEPYLRIGTPPDEEDEDGDTLSPQNEGVTLRRGTKTPRPRSMSQVPLPIAKNPYMSPLLAPDNMLRTLPPVDLVACTLDPILDDSIEFARRLRSLGKPVELYILDDLPHGFLNFNLLAQEAKEGCDLC</sequence>
<dbReference type="AlphaFoldDB" id="A7SAD0"/>
<evidence type="ECO:0000256" key="23">
    <source>
        <dbReference type="ARBA" id="ARBA00023406"/>
    </source>
</evidence>
<dbReference type="STRING" id="45351.A7SAD0"/>
<evidence type="ECO:0000256" key="22">
    <source>
        <dbReference type="ARBA" id="ARBA00023221"/>
    </source>
</evidence>
<evidence type="ECO:0000256" key="35">
    <source>
        <dbReference type="ARBA" id="ARBA00049053"/>
    </source>
</evidence>
<evidence type="ECO:0000256" key="15">
    <source>
        <dbReference type="ARBA" id="ARBA00022548"/>
    </source>
</evidence>
<evidence type="ECO:0000256" key="18">
    <source>
        <dbReference type="ARBA" id="ARBA00022963"/>
    </source>
</evidence>
<evidence type="ECO:0000256" key="8">
    <source>
        <dbReference type="ARBA" id="ARBA00005189"/>
    </source>
</evidence>
<comment type="catalytic activity">
    <reaction evidence="23">
        <text>1-O-hexadecyl-2-acetyl-sn-glycerol + H2O = 1-O-hexadecyl-sn-glycerol + acetate + H(+)</text>
        <dbReference type="Rhea" id="RHEA:38563"/>
        <dbReference type="ChEBI" id="CHEBI:15377"/>
        <dbReference type="ChEBI" id="CHEBI:15378"/>
        <dbReference type="ChEBI" id="CHEBI:30089"/>
        <dbReference type="ChEBI" id="CHEBI:34115"/>
        <dbReference type="ChEBI" id="CHEBI:75936"/>
    </reaction>
    <physiologicalReaction direction="left-to-right" evidence="23">
        <dbReference type="Rhea" id="RHEA:38564"/>
    </physiologicalReaction>
</comment>
<evidence type="ECO:0000256" key="41">
    <source>
        <dbReference type="SAM" id="MobiDB-lite"/>
    </source>
</evidence>
<dbReference type="Pfam" id="PF07859">
    <property type="entry name" value="Abhydrolase_3"/>
    <property type="match status" value="2"/>
</dbReference>
<evidence type="ECO:0000259" key="42">
    <source>
        <dbReference type="Pfam" id="PF06350"/>
    </source>
</evidence>
<keyword evidence="18" id="KW-0442">Lipid degradation</keyword>
<dbReference type="EC" id="3.1.1.79" evidence="10"/>
<comment type="pathway">
    <text evidence="7">Glycerolipid metabolism; triacylglycerol degradation.</text>
</comment>
<evidence type="ECO:0000256" key="5">
    <source>
        <dbReference type="ARBA" id="ARBA00004502"/>
    </source>
</evidence>
<evidence type="ECO:0000256" key="14">
    <source>
        <dbReference type="ARBA" id="ARBA00022490"/>
    </source>
</evidence>
<dbReference type="GO" id="GO:0004806">
    <property type="term" value="F:triacylglycerol lipase activity"/>
    <property type="evidence" value="ECO:0000318"/>
    <property type="project" value="GO_Central"/>
</dbReference>
<dbReference type="InterPro" id="IPR013094">
    <property type="entry name" value="AB_hydrolase_3"/>
</dbReference>
<evidence type="ECO:0000256" key="3">
    <source>
        <dbReference type="ARBA" id="ARBA00004236"/>
    </source>
</evidence>
<keyword evidence="13" id="KW-1003">Cell membrane</keyword>
<dbReference type="Pfam" id="PF06350">
    <property type="entry name" value="HSL_N"/>
    <property type="match status" value="1"/>
</dbReference>
<keyword evidence="15" id="KW-0153">Cholesterol metabolism</keyword>
<dbReference type="InParanoid" id="A7SAD0"/>
<dbReference type="EC" id="3.1.1.23" evidence="11"/>
<evidence type="ECO:0000259" key="43">
    <source>
        <dbReference type="Pfam" id="PF07859"/>
    </source>
</evidence>
<comment type="catalytic activity">
    <reaction evidence="38">
        <text>1,3-di-(9Z-octadecenoyl)-glycerol + H2O = 1-(9Z-octadecenoyl)-glycerol + (9Z)-octadecenoate + H(+)</text>
        <dbReference type="Rhea" id="RHEA:39939"/>
        <dbReference type="ChEBI" id="CHEBI:15377"/>
        <dbReference type="ChEBI" id="CHEBI:15378"/>
        <dbReference type="ChEBI" id="CHEBI:30823"/>
        <dbReference type="ChEBI" id="CHEBI:75342"/>
        <dbReference type="ChEBI" id="CHEBI:75735"/>
    </reaction>
    <physiologicalReaction direction="left-to-right" evidence="38">
        <dbReference type="Rhea" id="RHEA:39940"/>
    </physiologicalReaction>
</comment>
<feature type="domain" description="Alpha/beta hydrolase fold-3" evidence="43">
    <location>
        <begin position="324"/>
        <end position="469"/>
    </location>
</feature>
<comment type="catalytic activity">
    <reaction evidence="37">
        <text>a monoacylglycerol + H2O = glycerol + a fatty acid + H(+)</text>
        <dbReference type="Rhea" id="RHEA:15245"/>
        <dbReference type="ChEBI" id="CHEBI:15377"/>
        <dbReference type="ChEBI" id="CHEBI:15378"/>
        <dbReference type="ChEBI" id="CHEBI:17408"/>
        <dbReference type="ChEBI" id="CHEBI:17754"/>
        <dbReference type="ChEBI" id="CHEBI:28868"/>
        <dbReference type="EC" id="3.1.1.79"/>
    </reaction>
</comment>
<dbReference type="PANTHER" id="PTHR23025:SF3">
    <property type="entry name" value="HORMONE-SENSITIVE LIPASE"/>
    <property type="match status" value="1"/>
</dbReference>
<evidence type="ECO:0000256" key="21">
    <source>
        <dbReference type="ARBA" id="ARBA00023166"/>
    </source>
</evidence>
<dbReference type="GO" id="GO:0019433">
    <property type="term" value="P:triglyceride catabolic process"/>
    <property type="evidence" value="ECO:0000318"/>
    <property type="project" value="GO_Central"/>
</dbReference>
<keyword evidence="17" id="KW-0378">Hydrolase</keyword>
<keyword evidence="20" id="KW-0472">Membrane</keyword>
<dbReference type="UniPathway" id="UPA00256"/>
<feature type="domain" description="Hormone-sensitive lipase N-terminal" evidence="42">
    <location>
        <begin position="1"/>
        <end position="300"/>
    </location>
</feature>
<evidence type="ECO:0000256" key="6">
    <source>
        <dbReference type="ARBA" id="ARBA00004514"/>
    </source>
</evidence>
<comment type="catalytic activity">
    <reaction evidence="33">
        <text>1,2-di-(9Z-octadecenoyl)-glycerol + (9Z)-octadecenoate + H(+) = 1,2,3-tri-(9Z-octadecenoyl)-glycerol + H2O</text>
        <dbReference type="Rhea" id="RHEA:38379"/>
        <dbReference type="ChEBI" id="CHEBI:15377"/>
        <dbReference type="ChEBI" id="CHEBI:15378"/>
        <dbReference type="ChEBI" id="CHEBI:30823"/>
        <dbReference type="ChEBI" id="CHEBI:52323"/>
        <dbReference type="ChEBI" id="CHEBI:53753"/>
    </reaction>
    <physiologicalReaction direction="right-to-left" evidence="33">
        <dbReference type="Rhea" id="RHEA:38381"/>
    </physiologicalReaction>
</comment>
<evidence type="ECO:0000256" key="36">
    <source>
        <dbReference type="ARBA" id="ARBA00049143"/>
    </source>
</evidence>
<evidence type="ECO:0000256" key="19">
    <source>
        <dbReference type="ARBA" id="ARBA00023098"/>
    </source>
</evidence>
<evidence type="ECO:0000256" key="34">
    <source>
        <dbReference type="ARBA" id="ARBA00048674"/>
    </source>
</evidence>
<comment type="catalytic activity">
    <reaction evidence="30">
        <text>cholesteryl (9Z-octadecenoate) + H2O = cholesterol + (9Z)-octadecenoate + H(+)</text>
        <dbReference type="Rhea" id="RHEA:33875"/>
        <dbReference type="ChEBI" id="CHEBI:15377"/>
        <dbReference type="ChEBI" id="CHEBI:15378"/>
        <dbReference type="ChEBI" id="CHEBI:16113"/>
        <dbReference type="ChEBI" id="CHEBI:30823"/>
        <dbReference type="ChEBI" id="CHEBI:46898"/>
    </reaction>
    <physiologicalReaction direction="left-to-right" evidence="30">
        <dbReference type="Rhea" id="RHEA:33876"/>
    </physiologicalReaction>
</comment>
<feature type="non-terminal residue" evidence="44">
    <location>
        <position position="1"/>
    </location>
</feature>
<evidence type="ECO:0000256" key="39">
    <source>
        <dbReference type="ARBA" id="ARBA00049461"/>
    </source>
</evidence>
<evidence type="ECO:0000256" key="12">
    <source>
        <dbReference type="ARBA" id="ARBA00015845"/>
    </source>
</evidence>
<keyword evidence="19" id="KW-0443">Lipid metabolism</keyword>
<comment type="catalytic activity">
    <reaction evidence="40">
        <text>1,2-di-(9Z-octadecenoyl)-sn-glycerol + H2O = (9Z-octadecenoyl)-glycerol + (9Z)-octadecenoate + H(+)</text>
        <dbReference type="Rhea" id="RHEA:39935"/>
        <dbReference type="ChEBI" id="CHEBI:15377"/>
        <dbReference type="ChEBI" id="CHEBI:15378"/>
        <dbReference type="ChEBI" id="CHEBI:30823"/>
        <dbReference type="ChEBI" id="CHEBI:52333"/>
        <dbReference type="ChEBI" id="CHEBI:75937"/>
    </reaction>
    <physiologicalReaction direction="left-to-right" evidence="40">
        <dbReference type="Rhea" id="RHEA:39936"/>
    </physiologicalReaction>
</comment>
<proteinExistence type="inferred from homology"/>
<evidence type="ECO:0000256" key="32">
    <source>
        <dbReference type="ARBA" id="ARBA00048386"/>
    </source>
</evidence>
<evidence type="ECO:0000256" key="28">
    <source>
        <dbReference type="ARBA" id="ARBA00047458"/>
    </source>
</evidence>
<evidence type="ECO:0000256" key="2">
    <source>
        <dbReference type="ARBA" id="ARBA00001613"/>
    </source>
</evidence>
<dbReference type="SUPFAM" id="SSF53474">
    <property type="entry name" value="alpha/beta-Hydrolases"/>
    <property type="match status" value="1"/>
</dbReference>
<keyword evidence="21" id="KW-1207">Sterol metabolism</keyword>
<comment type="catalytic activity">
    <reaction evidence="31">
        <text>a diacylglycerol + H2O = a monoacylglycerol + a fatty acid + H(+)</text>
        <dbReference type="Rhea" id="RHEA:32731"/>
        <dbReference type="ChEBI" id="CHEBI:15377"/>
        <dbReference type="ChEBI" id="CHEBI:15378"/>
        <dbReference type="ChEBI" id="CHEBI:17408"/>
        <dbReference type="ChEBI" id="CHEBI:18035"/>
        <dbReference type="ChEBI" id="CHEBI:28868"/>
        <dbReference type="EC" id="3.1.1.79"/>
    </reaction>
</comment>
<dbReference type="PROSITE" id="PS01173">
    <property type="entry name" value="LIPASE_GDXG_HIS"/>
    <property type="match status" value="1"/>
</dbReference>
<reference evidence="44 45" key="1">
    <citation type="journal article" date="2007" name="Science">
        <title>Sea anemone genome reveals ancestral eumetazoan gene repertoire and genomic organization.</title>
        <authorList>
            <person name="Putnam N.H."/>
            <person name="Srivastava M."/>
            <person name="Hellsten U."/>
            <person name="Dirks B."/>
            <person name="Chapman J."/>
            <person name="Salamov A."/>
            <person name="Terry A."/>
            <person name="Shapiro H."/>
            <person name="Lindquist E."/>
            <person name="Kapitonov V.V."/>
            <person name="Jurka J."/>
            <person name="Genikhovich G."/>
            <person name="Grigoriev I.V."/>
            <person name="Lucas S.M."/>
            <person name="Steele R.E."/>
            <person name="Finnerty J.R."/>
            <person name="Technau U."/>
            <person name="Martindale M.Q."/>
            <person name="Rokhsar D.S."/>
        </authorList>
    </citation>
    <scope>NUCLEOTIDE SEQUENCE [LARGE SCALE GENOMIC DNA]</scope>
    <source>
        <strain evidence="45">CH2 X CH6</strain>
    </source>
</reference>